<feature type="region of interest" description="Disordered" evidence="1">
    <location>
        <begin position="139"/>
        <end position="158"/>
    </location>
</feature>
<dbReference type="PANTHER" id="PTHR28221:SF2">
    <property type="entry name" value="RNA POLYMERASE I-SPECIFIC TRANSCRIPTION INITIATION FACTOR RRN6"/>
    <property type="match status" value="1"/>
</dbReference>
<feature type="region of interest" description="Disordered" evidence="1">
    <location>
        <begin position="748"/>
        <end position="783"/>
    </location>
</feature>
<name>A0A0J0XPZ8_9TREE</name>
<evidence type="ECO:0000259" key="3">
    <source>
        <dbReference type="Pfam" id="PF20639"/>
    </source>
</evidence>
<evidence type="ECO:0000256" key="1">
    <source>
        <dbReference type="SAM" id="MobiDB-lite"/>
    </source>
</evidence>
<keyword evidence="5" id="KW-1185">Reference proteome</keyword>
<evidence type="ECO:0000313" key="4">
    <source>
        <dbReference type="EMBL" id="KLT43178.1"/>
    </source>
</evidence>
<reference evidence="4 5" key="1">
    <citation type="submission" date="2015-03" db="EMBL/GenBank/DDBJ databases">
        <title>Genomics and transcriptomics of the oil-accumulating basidiomycete yeast T. oleaginosus allow insights into substrate utilization and the diverse evolutionary trajectories of mating systems in fungi.</title>
        <authorList>
            <consortium name="DOE Joint Genome Institute"/>
            <person name="Kourist R."/>
            <person name="Kracht O."/>
            <person name="Bracharz F."/>
            <person name="Lipzen A."/>
            <person name="Nolan M."/>
            <person name="Ohm R."/>
            <person name="Grigoriev I."/>
            <person name="Sun S."/>
            <person name="Heitman J."/>
            <person name="Bruck T."/>
            <person name="Nowrousian M."/>
        </authorList>
    </citation>
    <scope>NUCLEOTIDE SEQUENCE [LARGE SCALE GENOMIC DNA]</scope>
    <source>
        <strain evidence="4 5">IBC0246</strain>
    </source>
</reference>
<dbReference type="InterPro" id="IPR048535">
    <property type="entry name" value="RRN6_beta-prop"/>
</dbReference>
<dbReference type="STRING" id="879819.A0A0J0XPZ8"/>
<dbReference type="InterPro" id="IPR048536">
    <property type="entry name" value="Rrn6_K-rich"/>
</dbReference>
<feature type="domain" description="RRN6 beta-propeller" evidence="2">
    <location>
        <begin position="168"/>
        <end position="402"/>
    </location>
</feature>
<organism evidence="4 5">
    <name type="scientific">Cutaneotrichosporon oleaginosum</name>
    <dbReference type="NCBI Taxonomy" id="879819"/>
    <lineage>
        <taxon>Eukaryota</taxon>
        <taxon>Fungi</taxon>
        <taxon>Dikarya</taxon>
        <taxon>Basidiomycota</taxon>
        <taxon>Agaricomycotina</taxon>
        <taxon>Tremellomycetes</taxon>
        <taxon>Trichosporonales</taxon>
        <taxon>Trichosporonaceae</taxon>
        <taxon>Cutaneotrichosporon</taxon>
    </lineage>
</organism>
<dbReference type="OrthoDB" id="2382881at2759"/>
<feature type="compositionally biased region" description="Polar residues" evidence="1">
    <location>
        <begin position="139"/>
        <end position="152"/>
    </location>
</feature>
<dbReference type="Proteomes" id="UP000053611">
    <property type="component" value="Unassembled WGS sequence"/>
</dbReference>
<dbReference type="PANTHER" id="PTHR28221">
    <property type="entry name" value="RNA POLYMERASE I-SPECIFIC TRANSCRIPTION INITIATION FACTOR RRN6"/>
    <property type="match status" value="1"/>
</dbReference>
<evidence type="ECO:0000259" key="2">
    <source>
        <dbReference type="Pfam" id="PF10214"/>
    </source>
</evidence>
<dbReference type="GeneID" id="28983459"/>
<dbReference type="EMBL" id="KQ087197">
    <property type="protein sequence ID" value="KLT43178.1"/>
    <property type="molecule type" value="Genomic_DNA"/>
</dbReference>
<feature type="compositionally biased region" description="Basic residues" evidence="1">
    <location>
        <begin position="849"/>
        <end position="861"/>
    </location>
</feature>
<dbReference type="Pfam" id="PF10214">
    <property type="entry name" value="Rrn6_beta-prop"/>
    <property type="match status" value="1"/>
</dbReference>
<dbReference type="AlphaFoldDB" id="A0A0J0XPZ8"/>
<dbReference type="Pfam" id="PF20639">
    <property type="entry name" value="Rrn6_K-rich"/>
    <property type="match status" value="1"/>
</dbReference>
<gene>
    <name evidence="4" type="ORF">CC85DRAFT_284735</name>
</gene>
<dbReference type="RefSeq" id="XP_018279669.1">
    <property type="nucleotide sequence ID" value="XM_018422856.1"/>
</dbReference>
<feature type="domain" description="RRN6 K-rich C-terminal" evidence="3">
    <location>
        <begin position="729"/>
        <end position="861"/>
    </location>
</feature>
<proteinExistence type="predicted"/>
<protein>
    <submittedName>
        <fullName evidence="4">Uncharacterized protein</fullName>
    </submittedName>
</protein>
<sequence length="861" mass="93700">MTTPSTFPLWSTSPDWQSIALVQHFRPFPVTAAKELLVTSTVHFSNSTEERSLNGSLVNDQANATEQLPGHDEEHNVRTEENCVHNDGQVPAGCQSEPLAATQTHVAEAAVLLRPRSQRYRRRLPAVLVHRCGPQSSYLGATPLSPASQAAPSDNEDHPLTSVIDTYDTPILQLASSPFVNSGRLDGGATGMLVRLETVTHLINLTLDPEYYYGSSSPTYNVSRIAELNKEYTEGRRHVDVALDPFHWGRAAVVDEGGGVWMWWEEKDRGNDRRLTHAMKLLKLRSPVSDPEDGFFRVAFGVRPDTLLILSRDSVVQIDTAQTLTSNHRSATLLSLRDPTEKFSAIERTASLRGGVFTYVCTNKHVMWIDQHGGAQNPLLRWRHDMGGEQDETLQLVVISSRDVPHAGGETVLVQQPSSGRVHGVLGADHGLAALVSEPWALSAPQTGRFSTLHAFAPPAHEKGRSIVTLVALGDKNISVGEMFLTDHDAVAGSSGSSPTIFRASEVPKLATEQTASEAPTPTAPVKDWVIPARWAWLSINDDAAIPSADVGEMKAYFMDPEENMKVVTTRAELAHAACSGPLTVHPHILNSINYDESFSASDIASVPLSSHFAYSATTGTLLGDAPGDLSASPPEEDQGPAARRLRSDLLLSSKIVYPTDPLPREDVKDGGPNVDDLFAEATGQLSLTDRVPDLSFAVLPPPPRVTASDYHEHSKIYAPSRSDMSTAHALLRDWKLGADPLQYEWTPSEPSASLPPLGRSVTSPPPRQFSPRPPYVSAPRPVSPLPRLHAQSSPVRRFPVSSFATQTLPILTPGHRPASPTVPSDPDVFPHTQIERGAYGARPEASAKVRRKPIKRRHGF</sequence>
<dbReference type="InterPro" id="IPR019350">
    <property type="entry name" value="RNA_pol_I-sp_TIF_RRN6-like"/>
</dbReference>
<feature type="compositionally biased region" description="Pro residues" evidence="1">
    <location>
        <begin position="764"/>
        <end position="783"/>
    </location>
</feature>
<accession>A0A0J0XPZ8</accession>
<feature type="region of interest" description="Disordered" evidence="1">
    <location>
        <begin position="811"/>
        <end position="861"/>
    </location>
</feature>
<evidence type="ECO:0000313" key="5">
    <source>
        <dbReference type="Proteomes" id="UP000053611"/>
    </source>
</evidence>